<dbReference type="SUPFAM" id="SSF158472">
    <property type="entry name" value="HAMP domain-like"/>
    <property type="match status" value="1"/>
</dbReference>
<dbReference type="Gene3D" id="1.10.287.130">
    <property type="match status" value="1"/>
</dbReference>
<dbReference type="SMART" id="SM00387">
    <property type="entry name" value="HATPase_c"/>
    <property type="match status" value="1"/>
</dbReference>
<sequence>MSWWHRSSIRFRLAVVAAAVMALLCTAMAVFIVVMVRQTAIDQRTEQLFANAMNIGAQLRQNVPDLSESNPGQVVQVFDPTGTMVAATPEMADSPPMTGLRPEPGTYATTTTCDAQVFPGGCMIVLAYPVHRDDGVWRLNVAVPALPWYVSPQLIVPLTVTWVLMVGAAGVGSYRIVGKTLQPVGGITGTLRRITSSDLRHRVPVPKYHDELRDLAETANRTLDRTERAVEKQLRFASDASHDLRSPLTAIRTRLEEAMMDPEDADWPRTGEALLDSVDRMQALVDDLLQVARLDAGVCCRKAPIDLTELVSGELKHRRTRTELRQCLAPGVMVEGSRIELTRLLNNLLDNAERHAVSQITVSLTRKDGQVVLEVGDDGEGIAPDQREAVFQRFTRLEASRVKDPGGTGLGLSIARQLAQAHGGTLTAEDSDRGARLVLSLPALVGKRD</sequence>
<comment type="subcellular location">
    <subcellularLocation>
        <location evidence="2">Cell membrane</location>
    </subcellularLocation>
</comment>
<keyword evidence="5" id="KW-0808">Transferase</keyword>
<dbReference type="InterPro" id="IPR003661">
    <property type="entry name" value="HisK_dim/P_dom"/>
</dbReference>
<dbReference type="InterPro" id="IPR050428">
    <property type="entry name" value="TCS_sensor_his_kinase"/>
</dbReference>
<keyword evidence="9" id="KW-0902">Two-component regulatory system</keyword>
<evidence type="ECO:0000256" key="7">
    <source>
        <dbReference type="ARBA" id="ARBA00022777"/>
    </source>
</evidence>
<dbReference type="RefSeq" id="WP_161482743.1">
    <property type="nucleotide sequence ID" value="NZ_WXEW01000009.1"/>
</dbReference>
<keyword evidence="8" id="KW-1133">Transmembrane helix</keyword>
<dbReference type="Proteomes" id="UP000479526">
    <property type="component" value="Unassembled WGS sequence"/>
</dbReference>
<protein>
    <recommendedName>
        <fullName evidence="3">histidine kinase</fullName>
        <ecNumber evidence="3">2.7.13.3</ecNumber>
    </recommendedName>
</protein>
<dbReference type="GO" id="GO:0005886">
    <property type="term" value="C:plasma membrane"/>
    <property type="evidence" value="ECO:0007669"/>
    <property type="project" value="UniProtKB-SubCell"/>
</dbReference>
<evidence type="ECO:0000256" key="9">
    <source>
        <dbReference type="ARBA" id="ARBA00023012"/>
    </source>
</evidence>
<dbReference type="PROSITE" id="PS50885">
    <property type="entry name" value="HAMP"/>
    <property type="match status" value="1"/>
</dbReference>
<dbReference type="CDD" id="cd00075">
    <property type="entry name" value="HATPase"/>
    <property type="match status" value="1"/>
</dbReference>
<evidence type="ECO:0000313" key="13">
    <source>
        <dbReference type="EMBL" id="NAS25699.1"/>
    </source>
</evidence>
<dbReference type="InterPro" id="IPR005467">
    <property type="entry name" value="His_kinase_dom"/>
</dbReference>
<evidence type="ECO:0000256" key="8">
    <source>
        <dbReference type="ARBA" id="ARBA00022989"/>
    </source>
</evidence>
<dbReference type="InterPro" id="IPR036097">
    <property type="entry name" value="HisK_dim/P_sf"/>
</dbReference>
<evidence type="ECO:0000259" key="12">
    <source>
        <dbReference type="PROSITE" id="PS50885"/>
    </source>
</evidence>
<evidence type="ECO:0000256" key="10">
    <source>
        <dbReference type="ARBA" id="ARBA00023136"/>
    </source>
</evidence>
<dbReference type="PANTHER" id="PTHR45436">
    <property type="entry name" value="SENSOR HISTIDINE KINASE YKOH"/>
    <property type="match status" value="1"/>
</dbReference>
<dbReference type="InterPro" id="IPR004358">
    <property type="entry name" value="Sig_transdc_His_kin-like_C"/>
</dbReference>
<dbReference type="CDD" id="cd00082">
    <property type="entry name" value="HisKA"/>
    <property type="match status" value="1"/>
</dbReference>
<dbReference type="CDD" id="cd06225">
    <property type="entry name" value="HAMP"/>
    <property type="match status" value="1"/>
</dbReference>
<keyword evidence="7" id="KW-0418">Kinase</keyword>
<reference evidence="13 14" key="1">
    <citation type="submission" date="2020-01" db="EMBL/GenBank/DDBJ databases">
        <title>Herbidospora sp. NEAU-GS84 nov., a novel actinomycete isolated from soil.</title>
        <authorList>
            <person name="Han L."/>
        </authorList>
    </citation>
    <scope>NUCLEOTIDE SEQUENCE [LARGE SCALE GENOMIC DNA]</scope>
    <source>
        <strain evidence="13 14">NEAU-GS84</strain>
    </source>
</reference>
<keyword evidence="6" id="KW-0812">Transmembrane</keyword>
<comment type="caution">
    <text evidence="13">The sequence shown here is derived from an EMBL/GenBank/DDBJ whole genome shotgun (WGS) entry which is preliminary data.</text>
</comment>
<evidence type="ECO:0000259" key="11">
    <source>
        <dbReference type="PROSITE" id="PS50109"/>
    </source>
</evidence>
<dbReference type="AlphaFoldDB" id="A0A7C9JZ70"/>
<feature type="domain" description="HAMP" evidence="12">
    <location>
        <begin position="178"/>
        <end position="231"/>
    </location>
</feature>
<evidence type="ECO:0000256" key="2">
    <source>
        <dbReference type="ARBA" id="ARBA00004236"/>
    </source>
</evidence>
<evidence type="ECO:0000256" key="5">
    <source>
        <dbReference type="ARBA" id="ARBA00022679"/>
    </source>
</evidence>
<dbReference type="Gene3D" id="3.30.565.10">
    <property type="entry name" value="Histidine kinase-like ATPase, C-terminal domain"/>
    <property type="match status" value="1"/>
</dbReference>
<keyword evidence="14" id="KW-1185">Reference proteome</keyword>
<dbReference type="Pfam" id="PF02518">
    <property type="entry name" value="HATPase_c"/>
    <property type="match status" value="1"/>
</dbReference>
<dbReference type="PROSITE" id="PS50109">
    <property type="entry name" value="HIS_KIN"/>
    <property type="match status" value="1"/>
</dbReference>
<evidence type="ECO:0000256" key="3">
    <source>
        <dbReference type="ARBA" id="ARBA00012438"/>
    </source>
</evidence>
<dbReference type="Pfam" id="PF00672">
    <property type="entry name" value="HAMP"/>
    <property type="match status" value="1"/>
</dbReference>
<keyword evidence="10" id="KW-0472">Membrane</keyword>
<accession>A0A7C9JZ70</accession>
<organism evidence="13 14">
    <name type="scientific">Herbidospora solisilvae</name>
    <dbReference type="NCBI Taxonomy" id="2696284"/>
    <lineage>
        <taxon>Bacteria</taxon>
        <taxon>Bacillati</taxon>
        <taxon>Actinomycetota</taxon>
        <taxon>Actinomycetes</taxon>
        <taxon>Streptosporangiales</taxon>
        <taxon>Streptosporangiaceae</taxon>
        <taxon>Herbidospora</taxon>
    </lineage>
</organism>
<dbReference type="PRINTS" id="PR00344">
    <property type="entry name" value="BCTRLSENSOR"/>
</dbReference>
<dbReference type="SUPFAM" id="SSF55874">
    <property type="entry name" value="ATPase domain of HSP90 chaperone/DNA topoisomerase II/histidine kinase"/>
    <property type="match status" value="1"/>
</dbReference>
<comment type="catalytic activity">
    <reaction evidence="1">
        <text>ATP + protein L-histidine = ADP + protein N-phospho-L-histidine.</text>
        <dbReference type="EC" id="2.7.13.3"/>
    </reaction>
</comment>
<evidence type="ECO:0000256" key="6">
    <source>
        <dbReference type="ARBA" id="ARBA00022692"/>
    </source>
</evidence>
<dbReference type="SMART" id="SM00304">
    <property type="entry name" value="HAMP"/>
    <property type="match status" value="1"/>
</dbReference>
<feature type="domain" description="Histidine kinase" evidence="11">
    <location>
        <begin position="239"/>
        <end position="445"/>
    </location>
</feature>
<keyword evidence="4" id="KW-0597">Phosphoprotein</keyword>
<dbReference type="EMBL" id="WXEW01000009">
    <property type="protein sequence ID" value="NAS25699.1"/>
    <property type="molecule type" value="Genomic_DNA"/>
</dbReference>
<dbReference type="SUPFAM" id="SSF47384">
    <property type="entry name" value="Homodimeric domain of signal transducing histidine kinase"/>
    <property type="match status" value="1"/>
</dbReference>
<dbReference type="PANTHER" id="PTHR45436:SF5">
    <property type="entry name" value="SENSOR HISTIDINE KINASE TRCS"/>
    <property type="match status" value="1"/>
</dbReference>
<dbReference type="EC" id="2.7.13.3" evidence="3"/>
<dbReference type="InterPro" id="IPR003660">
    <property type="entry name" value="HAMP_dom"/>
</dbReference>
<dbReference type="InterPro" id="IPR036890">
    <property type="entry name" value="HATPase_C_sf"/>
</dbReference>
<dbReference type="Pfam" id="PF00512">
    <property type="entry name" value="HisKA"/>
    <property type="match status" value="1"/>
</dbReference>
<dbReference type="InterPro" id="IPR003594">
    <property type="entry name" value="HATPase_dom"/>
</dbReference>
<dbReference type="SMART" id="SM00388">
    <property type="entry name" value="HisKA"/>
    <property type="match status" value="1"/>
</dbReference>
<evidence type="ECO:0000256" key="4">
    <source>
        <dbReference type="ARBA" id="ARBA00022553"/>
    </source>
</evidence>
<gene>
    <name evidence="13" type="ORF">GT755_28940</name>
</gene>
<evidence type="ECO:0000313" key="14">
    <source>
        <dbReference type="Proteomes" id="UP000479526"/>
    </source>
</evidence>
<name>A0A7C9JZ70_9ACTN</name>
<dbReference type="GO" id="GO:0000155">
    <property type="term" value="F:phosphorelay sensor kinase activity"/>
    <property type="evidence" value="ECO:0007669"/>
    <property type="project" value="InterPro"/>
</dbReference>
<proteinExistence type="predicted"/>
<evidence type="ECO:0000256" key="1">
    <source>
        <dbReference type="ARBA" id="ARBA00000085"/>
    </source>
</evidence>